<reference evidence="1" key="1">
    <citation type="submission" date="2021-01" db="EMBL/GenBank/DDBJ databases">
        <authorList>
            <consortium name="Genoscope - CEA"/>
            <person name="William W."/>
        </authorList>
    </citation>
    <scope>NUCLEOTIDE SEQUENCE</scope>
</reference>
<dbReference type="EMBL" id="CAJJDP010000166">
    <property type="protein sequence ID" value="CAD8213666.1"/>
    <property type="molecule type" value="Genomic_DNA"/>
</dbReference>
<dbReference type="AlphaFoldDB" id="A0A8S1YGP2"/>
<evidence type="ECO:0000313" key="1">
    <source>
        <dbReference type="EMBL" id="CAD8213666.1"/>
    </source>
</evidence>
<keyword evidence="2" id="KW-1185">Reference proteome</keyword>
<organism evidence="1 2">
    <name type="scientific">Paramecium octaurelia</name>
    <dbReference type="NCBI Taxonomy" id="43137"/>
    <lineage>
        <taxon>Eukaryota</taxon>
        <taxon>Sar</taxon>
        <taxon>Alveolata</taxon>
        <taxon>Ciliophora</taxon>
        <taxon>Intramacronucleata</taxon>
        <taxon>Oligohymenophorea</taxon>
        <taxon>Peniculida</taxon>
        <taxon>Parameciidae</taxon>
        <taxon>Paramecium</taxon>
    </lineage>
</organism>
<name>A0A8S1YGP2_PAROT</name>
<gene>
    <name evidence="1" type="ORF">POCTA_138.1.T1630003</name>
</gene>
<evidence type="ECO:0000313" key="2">
    <source>
        <dbReference type="Proteomes" id="UP000683925"/>
    </source>
</evidence>
<protein>
    <submittedName>
        <fullName evidence="1">Uncharacterized protein</fullName>
    </submittedName>
</protein>
<dbReference type="Proteomes" id="UP000683925">
    <property type="component" value="Unassembled WGS sequence"/>
</dbReference>
<accession>A0A8S1YGP2</accession>
<proteinExistence type="predicted"/>
<sequence length="103" mass="12257">MLKHLEKKIISQLQPYKIELNNVNLVLNTLDSSDETQEKQVQHAIVPSSCSNFYKWSNCAGELIIDQYFSKFHDCYSLKYNQVNQIQKKNDLEQFTKLYLYKF</sequence>
<comment type="caution">
    <text evidence="1">The sequence shown here is derived from an EMBL/GenBank/DDBJ whole genome shotgun (WGS) entry which is preliminary data.</text>
</comment>